<evidence type="ECO:0000256" key="5">
    <source>
        <dbReference type="ARBA" id="ARBA00023237"/>
    </source>
</evidence>
<dbReference type="EMBL" id="OCMT01000001">
    <property type="protein sequence ID" value="SOD11576.1"/>
    <property type="molecule type" value="Genomic_DNA"/>
</dbReference>
<feature type="signal peptide" evidence="6">
    <location>
        <begin position="1"/>
        <end position="18"/>
    </location>
</feature>
<dbReference type="Pfam" id="PF14322">
    <property type="entry name" value="SusD-like_3"/>
    <property type="match status" value="1"/>
</dbReference>
<organism evidence="9 10">
    <name type="scientific">Pedobacter xixiisoli</name>
    <dbReference type="NCBI Taxonomy" id="1476464"/>
    <lineage>
        <taxon>Bacteria</taxon>
        <taxon>Pseudomonadati</taxon>
        <taxon>Bacteroidota</taxon>
        <taxon>Sphingobacteriia</taxon>
        <taxon>Sphingobacteriales</taxon>
        <taxon>Sphingobacteriaceae</taxon>
        <taxon>Pedobacter</taxon>
    </lineage>
</organism>
<dbReference type="Gene3D" id="1.25.40.390">
    <property type="match status" value="1"/>
</dbReference>
<comment type="similarity">
    <text evidence="2">Belongs to the SusD family.</text>
</comment>
<dbReference type="SUPFAM" id="SSF48452">
    <property type="entry name" value="TPR-like"/>
    <property type="match status" value="1"/>
</dbReference>
<evidence type="ECO:0000313" key="10">
    <source>
        <dbReference type="Proteomes" id="UP000219281"/>
    </source>
</evidence>
<evidence type="ECO:0000256" key="3">
    <source>
        <dbReference type="ARBA" id="ARBA00022729"/>
    </source>
</evidence>
<dbReference type="CDD" id="cd08977">
    <property type="entry name" value="SusD"/>
    <property type="match status" value="1"/>
</dbReference>
<keyword evidence="3 6" id="KW-0732">Signal</keyword>
<feature type="chain" id="PRO_5012131526" evidence="6">
    <location>
        <begin position="19"/>
        <end position="486"/>
    </location>
</feature>
<keyword evidence="10" id="KW-1185">Reference proteome</keyword>
<dbReference type="Pfam" id="PF07980">
    <property type="entry name" value="SusD_RagB"/>
    <property type="match status" value="1"/>
</dbReference>
<evidence type="ECO:0000256" key="4">
    <source>
        <dbReference type="ARBA" id="ARBA00023136"/>
    </source>
</evidence>
<feature type="domain" description="SusD-like N-terminal" evidence="8">
    <location>
        <begin position="87"/>
        <end position="218"/>
    </location>
</feature>
<evidence type="ECO:0000256" key="6">
    <source>
        <dbReference type="SAM" id="SignalP"/>
    </source>
</evidence>
<proteinExistence type="inferred from homology"/>
<keyword evidence="4" id="KW-0472">Membrane</keyword>
<name>A0A285ZPI4_9SPHI</name>
<evidence type="ECO:0000256" key="1">
    <source>
        <dbReference type="ARBA" id="ARBA00004442"/>
    </source>
</evidence>
<dbReference type="OrthoDB" id="5694214at2"/>
<evidence type="ECO:0000259" key="8">
    <source>
        <dbReference type="Pfam" id="PF14322"/>
    </source>
</evidence>
<dbReference type="Proteomes" id="UP000219281">
    <property type="component" value="Unassembled WGS sequence"/>
</dbReference>
<protein>
    <submittedName>
        <fullName evidence="9">Starch-binding associating with outer membrane</fullName>
    </submittedName>
</protein>
<accession>A0A285ZPI4</accession>
<sequence>MKNITRTILPLFICIAFAGCVKVKEDLTGQPTSDKFFHNIEDFQSYISGAYAPLFQDNFTFEGDYAFIAEAGAEDIYHRIGRWRGFEELNVKQVSNPDEIVRPLWNGAYSSISISNTLVGLADTSSIDKTLLNPVVGEARFLRALNYFFMVRWFGEVPLLTEKNTIEATSLPQSSVADIYNFIVADLIAAEGFLPAIQTNANKPTKGAASALLAKVYLTMAGFPLNQTAKYALAKDQATKVMNMGIYSLNTNFSDLWNWNNRLTNRELIFTLYANSQSGGGSQLHMVSRPGTNSEQGWGDWGTDKRFYDQFPNGPRKDASFYTTMIDGTNFINTNFANPFVAKYRNAGPRSNFFTGPPASDKADGYSPILRYADVLLIYAEAANQAEGSPSTAAYDAIDKVRVRAGLAKLPTGLSKDDFDKAVLAERNWELAFEHNRWFDLCRRQLVKDALGTWYPQTNITNNNYLLPKPITALQLMKGLRQNPGY</sequence>
<dbReference type="GO" id="GO:0009279">
    <property type="term" value="C:cell outer membrane"/>
    <property type="evidence" value="ECO:0007669"/>
    <property type="project" value="UniProtKB-SubCell"/>
</dbReference>
<dbReference type="InterPro" id="IPR011990">
    <property type="entry name" value="TPR-like_helical_dom_sf"/>
</dbReference>
<feature type="domain" description="RagB/SusD" evidence="7">
    <location>
        <begin position="363"/>
        <end position="486"/>
    </location>
</feature>
<dbReference type="AlphaFoldDB" id="A0A285ZPI4"/>
<dbReference type="InterPro" id="IPR033985">
    <property type="entry name" value="SusD-like_N"/>
</dbReference>
<evidence type="ECO:0000259" key="7">
    <source>
        <dbReference type="Pfam" id="PF07980"/>
    </source>
</evidence>
<keyword evidence="5" id="KW-0998">Cell outer membrane</keyword>
<evidence type="ECO:0000313" key="9">
    <source>
        <dbReference type="EMBL" id="SOD11576.1"/>
    </source>
</evidence>
<evidence type="ECO:0000256" key="2">
    <source>
        <dbReference type="ARBA" id="ARBA00006275"/>
    </source>
</evidence>
<comment type="subcellular location">
    <subcellularLocation>
        <location evidence="1">Cell outer membrane</location>
    </subcellularLocation>
</comment>
<gene>
    <name evidence="9" type="ORF">SAMN06297358_0219</name>
</gene>
<reference evidence="10" key="1">
    <citation type="submission" date="2017-09" db="EMBL/GenBank/DDBJ databases">
        <authorList>
            <person name="Varghese N."/>
            <person name="Submissions S."/>
        </authorList>
    </citation>
    <scope>NUCLEOTIDE SEQUENCE [LARGE SCALE GENOMIC DNA]</scope>
    <source>
        <strain evidence="10">CGMCC 1.12803</strain>
    </source>
</reference>
<dbReference type="InterPro" id="IPR012944">
    <property type="entry name" value="SusD_RagB_dom"/>
</dbReference>
<dbReference type="PROSITE" id="PS51257">
    <property type="entry name" value="PROKAR_LIPOPROTEIN"/>
    <property type="match status" value="1"/>
</dbReference>
<dbReference type="RefSeq" id="WP_097127706.1">
    <property type="nucleotide sequence ID" value="NZ_OCMT01000001.1"/>
</dbReference>